<name>A0A6B2R2N3_9BURK</name>
<evidence type="ECO:0000256" key="3">
    <source>
        <dbReference type="ARBA" id="ARBA00022695"/>
    </source>
</evidence>
<dbReference type="GO" id="GO:0033468">
    <property type="term" value="P:CMP-keto-3-deoxy-D-manno-octulosonic acid biosynthetic process"/>
    <property type="evidence" value="ECO:0007669"/>
    <property type="project" value="UniProtKB-UniRule"/>
</dbReference>
<evidence type="ECO:0000256" key="1">
    <source>
        <dbReference type="ARBA" id="ARBA00004370"/>
    </source>
</evidence>
<dbReference type="InterPro" id="IPR003329">
    <property type="entry name" value="Cytidylyl_trans"/>
</dbReference>
<comment type="similarity">
    <text evidence="5">Belongs to the KdsB family.</text>
</comment>
<accession>A0A6B2R2N3</accession>
<protein>
    <recommendedName>
        <fullName evidence="5">3-deoxy-manno-octulosonate cytidylyltransferase</fullName>
        <ecNumber evidence="5">2.7.7.38</ecNumber>
    </recommendedName>
    <alternativeName>
        <fullName evidence="5">CMP-2-keto-3-deoxyoctulosonic acid synthase</fullName>
        <shortName evidence="5">CKS</shortName>
        <shortName evidence="5">CMP-KDO synthase</shortName>
    </alternativeName>
</protein>
<dbReference type="AlphaFoldDB" id="A0A6B2R2N3"/>
<keyword evidence="2 5" id="KW-0808">Transferase</keyword>
<dbReference type="GO" id="GO:0008690">
    <property type="term" value="F:3-deoxy-manno-octulosonate cytidylyltransferase activity"/>
    <property type="evidence" value="ECO:0007669"/>
    <property type="project" value="UniProtKB-UniRule"/>
</dbReference>
<dbReference type="GO" id="GO:0005829">
    <property type="term" value="C:cytosol"/>
    <property type="evidence" value="ECO:0007669"/>
    <property type="project" value="TreeGrafter"/>
</dbReference>
<comment type="catalytic activity">
    <reaction evidence="5">
        <text>3-deoxy-alpha-D-manno-oct-2-ulosonate + CTP = CMP-3-deoxy-beta-D-manno-octulosonate + diphosphate</text>
        <dbReference type="Rhea" id="RHEA:23448"/>
        <dbReference type="ChEBI" id="CHEBI:33019"/>
        <dbReference type="ChEBI" id="CHEBI:37563"/>
        <dbReference type="ChEBI" id="CHEBI:85986"/>
        <dbReference type="ChEBI" id="CHEBI:85987"/>
        <dbReference type="EC" id="2.7.7.38"/>
    </reaction>
</comment>
<reference evidence="6" key="1">
    <citation type="submission" date="2020-02" db="EMBL/GenBank/DDBJ databases">
        <authorList>
            <person name="Chen W.-M."/>
        </authorList>
    </citation>
    <scope>NUCLEOTIDE SEQUENCE</scope>
    <source>
        <strain evidence="6">NBD-18</strain>
    </source>
</reference>
<dbReference type="GO" id="GO:0009103">
    <property type="term" value="P:lipopolysaccharide biosynthetic process"/>
    <property type="evidence" value="ECO:0007669"/>
    <property type="project" value="UniProtKB-UniRule"/>
</dbReference>
<evidence type="ECO:0000256" key="4">
    <source>
        <dbReference type="ARBA" id="ARBA00022985"/>
    </source>
</evidence>
<comment type="pathway">
    <text evidence="5">Nucleotide-sugar biosynthesis; CMP-3-deoxy-D-manno-octulosonate biosynthesis; CMP-3-deoxy-D-manno-octulosonate from 3-deoxy-D-manno-octulosonate and CTP: step 1/1.</text>
</comment>
<dbReference type="NCBIfam" id="TIGR00466">
    <property type="entry name" value="kdsB"/>
    <property type="match status" value="1"/>
</dbReference>
<dbReference type="FunFam" id="3.90.550.10:FF:000011">
    <property type="entry name" value="3-deoxy-manno-octulosonate cytidylyltransferase"/>
    <property type="match status" value="1"/>
</dbReference>
<gene>
    <name evidence="5 6" type="primary">kdsB</name>
    <name evidence="6" type="ORF">G3I67_00535</name>
</gene>
<dbReference type="CDD" id="cd02517">
    <property type="entry name" value="CMP-KDO-Synthetase"/>
    <property type="match status" value="1"/>
</dbReference>
<dbReference type="PANTHER" id="PTHR42866:SF2">
    <property type="entry name" value="3-DEOXY-MANNO-OCTULOSONATE CYTIDYLYLTRANSFERASE, MITOCHONDRIAL"/>
    <property type="match status" value="1"/>
</dbReference>
<evidence type="ECO:0000256" key="5">
    <source>
        <dbReference type="HAMAP-Rule" id="MF_00057"/>
    </source>
</evidence>
<dbReference type="EMBL" id="JAAGRN010000001">
    <property type="protein sequence ID" value="NDY81705.1"/>
    <property type="molecule type" value="Genomic_DNA"/>
</dbReference>
<dbReference type="Gene3D" id="3.90.550.10">
    <property type="entry name" value="Spore Coat Polysaccharide Biosynthesis Protein SpsA, Chain A"/>
    <property type="match status" value="1"/>
</dbReference>
<evidence type="ECO:0000313" key="6">
    <source>
        <dbReference type="EMBL" id="NDY81705.1"/>
    </source>
</evidence>
<proteinExistence type="inferred from homology"/>
<dbReference type="NCBIfam" id="NF003952">
    <property type="entry name" value="PRK05450.1-5"/>
    <property type="match status" value="1"/>
</dbReference>
<dbReference type="SUPFAM" id="SSF53448">
    <property type="entry name" value="Nucleotide-diphospho-sugar transferases"/>
    <property type="match status" value="1"/>
</dbReference>
<evidence type="ECO:0000256" key="2">
    <source>
        <dbReference type="ARBA" id="ARBA00022679"/>
    </source>
</evidence>
<dbReference type="NCBIfam" id="NF009905">
    <property type="entry name" value="PRK13368.1"/>
    <property type="match status" value="1"/>
</dbReference>
<keyword evidence="5" id="KW-0963">Cytoplasm</keyword>
<comment type="caution">
    <text evidence="6">The sequence shown here is derived from an EMBL/GenBank/DDBJ whole genome shotgun (WGS) entry which is preliminary data.</text>
</comment>
<dbReference type="InterPro" id="IPR004528">
    <property type="entry name" value="KdsB"/>
</dbReference>
<dbReference type="Pfam" id="PF02348">
    <property type="entry name" value="CTP_transf_3"/>
    <property type="match status" value="1"/>
</dbReference>
<keyword evidence="3 5" id="KW-0548">Nucleotidyltransferase</keyword>
<dbReference type="RefSeq" id="WP_163651042.1">
    <property type="nucleotide sequence ID" value="NZ_JAAGRN010000001.1"/>
</dbReference>
<comment type="function">
    <text evidence="5">Activates KDO (a required 8-carbon sugar) for incorporation into bacterial lipopolysaccharide in Gram-negative bacteria.</text>
</comment>
<sequence>MSRFTVIIPAREASTRLPGKMLADLAGKPMVVRVAEQALASSADRVVIATDHPDIAKAASAHGIQVVLTRVDHPSGTDRLAEACGILGLQDDEIIVNVQGDEPLMDPALINEVAQTLASDSLASIATCAAPIADADHLFNPNVVKAVARRDGRAMYFSRAPIPWARDALADGKKVLAPGLVALHHIGMYAYRAGFLRIFPTLAAGTLEQIESLEQLRALEHGYHIALKTVAGHPGAGVDTPEDLLRVRSIFEKKEPKPCQ</sequence>
<dbReference type="UniPathway" id="UPA00358">
    <property type="reaction ID" value="UER00476"/>
</dbReference>
<dbReference type="GO" id="GO:0016020">
    <property type="term" value="C:membrane"/>
    <property type="evidence" value="ECO:0007669"/>
    <property type="project" value="UniProtKB-SubCell"/>
</dbReference>
<dbReference type="HAMAP" id="MF_00057">
    <property type="entry name" value="KdsB"/>
    <property type="match status" value="1"/>
</dbReference>
<organism evidence="6">
    <name type="scientific">Sheuella amnicola</name>
    <dbReference type="NCBI Taxonomy" id="2707330"/>
    <lineage>
        <taxon>Bacteria</taxon>
        <taxon>Pseudomonadati</taxon>
        <taxon>Pseudomonadota</taxon>
        <taxon>Betaproteobacteria</taxon>
        <taxon>Burkholderiales</taxon>
        <taxon>Alcaligenaceae</taxon>
        <taxon>Sheuella</taxon>
    </lineage>
</organism>
<comment type="subcellular location">
    <subcellularLocation>
        <location evidence="5">Cytoplasm</location>
    </subcellularLocation>
    <subcellularLocation>
        <location evidence="1">Membrane</location>
    </subcellularLocation>
</comment>
<keyword evidence="4 5" id="KW-0448">Lipopolysaccharide biosynthesis</keyword>
<dbReference type="PANTHER" id="PTHR42866">
    <property type="entry name" value="3-DEOXY-MANNO-OCTULOSONATE CYTIDYLYLTRANSFERASE"/>
    <property type="match status" value="1"/>
</dbReference>
<dbReference type="EC" id="2.7.7.38" evidence="5"/>
<dbReference type="InterPro" id="IPR029044">
    <property type="entry name" value="Nucleotide-diphossugar_trans"/>
</dbReference>